<evidence type="ECO:0000256" key="3">
    <source>
        <dbReference type="ARBA" id="ARBA00022692"/>
    </source>
</evidence>
<dbReference type="VEuPathDB" id="VectorBase:CSON007483"/>
<reference evidence="7" key="1">
    <citation type="submission" date="2018-07" db="EMBL/GenBank/DDBJ databases">
        <authorList>
            <person name="Quirk P.G."/>
            <person name="Krulwich T.A."/>
        </authorList>
    </citation>
    <scope>NUCLEOTIDE SEQUENCE</scope>
</reference>
<dbReference type="GO" id="GO:0007605">
    <property type="term" value="P:sensory perception of sound"/>
    <property type="evidence" value="ECO:0007669"/>
    <property type="project" value="UniProtKB-ARBA"/>
</dbReference>
<name>A0A336N0D0_CULSO</name>
<dbReference type="InterPro" id="IPR026748">
    <property type="entry name" value="Clarin"/>
</dbReference>
<evidence type="ECO:0000256" key="4">
    <source>
        <dbReference type="ARBA" id="ARBA00022989"/>
    </source>
</evidence>
<dbReference type="GO" id="GO:0016020">
    <property type="term" value="C:membrane"/>
    <property type="evidence" value="ECO:0007669"/>
    <property type="project" value="UniProtKB-SubCell"/>
</dbReference>
<keyword evidence="4 6" id="KW-1133">Transmembrane helix</keyword>
<dbReference type="Gene3D" id="1.20.140.150">
    <property type="match status" value="1"/>
</dbReference>
<evidence type="ECO:0000256" key="2">
    <source>
        <dbReference type="ARBA" id="ARBA00005787"/>
    </source>
</evidence>
<comment type="subcellular location">
    <subcellularLocation>
        <location evidence="1">Membrane</location>
        <topology evidence="1">Multi-pass membrane protein</topology>
    </subcellularLocation>
</comment>
<proteinExistence type="inferred from homology"/>
<sequence length="225" mass="24991">MSINLKTRGLVFATFFGSCMIIGLLVAALTTEYWIESEARHKKVPEGKGHLKFGLFSGSKNLNIKFGDRFNTTDVHSLIRDDVLQYTWWILTSLGVGFGLLSSFIAGIASVCRAASASKKRGTMVILFVSNISSLGAQATALIAWGIQFYKSLFDNVLLIDDVNQGWHTKGLARFGISFYFVVIGSVIALFNIILLIWAVSVERRQMRRYNSGDNDENKGAIMLY</sequence>
<keyword evidence="3 6" id="KW-0812">Transmembrane</keyword>
<dbReference type="PROSITE" id="PS51257">
    <property type="entry name" value="PROKAR_LIPOPROTEIN"/>
    <property type="match status" value="1"/>
</dbReference>
<organism evidence="7">
    <name type="scientific">Culicoides sonorensis</name>
    <name type="common">Biting midge</name>
    <dbReference type="NCBI Taxonomy" id="179676"/>
    <lineage>
        <taxon>Eukaryota</taxon>
        <taxon>Metazoa</taxon>
        <taxon>Ecdysozoa</taxon>
        <taxon>Arthropoda</taxon>
        <taxon>Hexapoda</taxon>
        <taxon>Insecta</taxon>
        <taxon>Pterygota</taxon>
        <taxon>Neoptera</taxon>
        <taxon>Endopterygota</taxon>
        <taxon>Diptera</taxon>
        <taxon>Nematocera</taxon>
        <taxon>Chironomoidea</taxon>
        <taxon>Ceratopogonidae</taxon>
        <taxon>Ceratopogoninae</taxon>
        <taxon>Culicoides</taxon>
        <taxon>Monoculicoides</taxon>
    </lineage>
</organism>
<evidence type="ECO:0000256" key="5">
    <source>
        <dbReference type="ARBA" id="ARBA00023136"/>
    </source>
</evidence>
<feature type="transmembrane region" description="Helical" evidence="6">
    <location>
        <begin position="86"/>
        <end position="112"/>
    </location>
</feature>
<feature type="transmembrane region" description="Helical" evidence="6">
    <location>
        <begin position="177"/>
        <end position="200"/>
    </location>
</feature>
<feature type="transmembrane region" description="Helical" evidence="6">
    <location>
        <begin position="12"/>
        <end position="35"/>
    </location>
</feature>
<dbReference type="AlphaFoldDB" id="A0A336N0D0"/>
<gene>
    <name evidence="7" type="primary">CSON007483</name>
</gene>
<keyword evidence="5 6" id="KW-0472">Membrane</keyword>
<protein>
    <submittedName>
        <fullName evidence="7">CSON007483 protein</fullName>
    </submittedName>
</protein>
<evidence type="ECO:0000256" key="1">
    <source>
        <dbReference type="ARBA" id="ARBA00004141"/>
    </source>
</evidence>
<feature type="transmembrane region" description="Helical" evidence="6">
    <location>
        <begin position="124"/>
        <end position="147"/>
    </location>
</feature>
<accession>A0A336N0D0</accession>
<evidence type="ECO:0000256" key="6">
    <source>
        <dbReference type="SAM" id="Phobius"/>
    </source>
</evidence>
<dbReference type="OMA" id="HLGYSFY"/>
<evidence type="ECO:0000313" key="7">
    <source>
        <dbReference type="EMBL" id="SSX34117.1"/>
    </source>
</evidence>
<dbReference type="EMBL" id="UFQT01002833">
    <property type="protein sequence ID" value="SSX34117.1"/>
    <property type="molecule type" value="Genomic_DNA"/>
</dbReference>
<dbReference type="PANTHER" id="PTHR31548:SF1">
    <property type="entry name" value="LD47387P"/>
    <property type="match status" value="1"/>
</dbReference>
<comment type="similarity">
    <text evidence="2">Belongs to the clarin family.</text>
</comment>
<dbReference type="PANTHER" id="PTHR31548">
    <property type="entry name" value="CLARIN"/>
    <property type="match status" value="1"/>
</dbReference>